<sequence length="321" mass="34918">MPTSLPWIFICPASRGIGHALTRRLLLATATSALPVLATTRLADTSITKASILDGLDVTTGGAEAADDSRHDGGGREQQQQQLSRRLHVVRCDVTDESSVREAARAAARLFPPATHHLHLACAIPGVLARAEKSPAQVDPAAALESFRVNAVGPMLLAKHFGEFLPRRATCVPGWQGQGHQQQQHHEQEQEQEQDEKKQLEQLGGLPRHATWLSMAARLGSTTDNRAGGWYSYRASKAAVISLTRGLDLHLQGRCGGKALAVAYHPGTVKTDFSRDFWGGVPEGKLFSPEFAAERMVDVIRGLTPEQRGKCWDWKGEEVPP</sequence>
<gene>
    <name evidence="3" type="ORF">JDV02_010103</name>
</gene>
<dbReference type="KEGG" id="ptkz:JDV02_010103"/>
<feature type="region of interest" description="Disordered" evidence="2">
    <location>
        <begin position="63"/>
        <end position="84"/>
    </location>
</feature>
<name>A0A9Q8VGB3_9HYPO</name>
<dbReference type="RefSeq" id="XP_047847832.1">
    <property type="nucleotide sequence ID" value="XM_047991819.1"/>
</dbReference>
<dbReference type="InterPro" id="IPR036291">
    <property type="entry name" value="NAD(P)-bd_dom_sf"/>
</dbReference>
<dbReference type="Proteomes" id="UP000829364">
    <property type="component" value="Chromosome 11"/>
</dbReference>
<dbReference type="GO" id="GO:0005737">
    <property type="term" value="C:cytoplasm"/>
    <property type="evidence" value="ECO:0007669"/>
    <property type="project" value="TreeGrafter"/>
</dbReference>
<feature type="region of interest" description="Disordered" evidence="2">
    <location>
        <begin position="174"/>
        <end position="195"/>
    </location>
</feature>
<dbReference type="OrthoDB" id="5296at2759"/>
<dbReference type="Gene3D" id="3.40.50.720">
    <property type="entry name" value="NAD(P)-binding Rossmann-like Domain"/>
    <property type="match status" value="1"/>
</dbReference>
<dbReference type="EMBL" id="CP086364">
    <property type="protein sequence ID" value="UNI24351.1"/>
    <property type="molecule type" value="Genomic_DNA"/>
</dbReference>
<evidence type="ECO:0000313" key="4">
    <source>
        <dbReference type="Proteomes" id="UP000829364"/>
    </source>
</evidence>
<protein>
    <recommendedName>
        <fullName evidence="5">Oxidoreductase</fullName>
    </recommendedName>
</protein>
<comment type="similarity">
    <text evidence="1">Belongs to the short-chain dehydrogenases/reductases (SDR) family.</text>
</comment>
<dbReference type="GeneID" id="72072048"/>
<evidence type="ECO:0000256" key="1">
    <source>
        <dbReference type="ARBA" id="ARBA00006484"/>
    </source>
</evidence>
<evidence type="ECO:0008006" key="5">
    <source>
        <dbReference type="Google" id="ProtNLM"/>
    </source>
</evidence>
<evidence type="ECO:0000256" key="2">
    <source>
        <dbReference type="SAM" id="MobiDB-lite"/>
    </source>
</evidence>
<proteinExistence type="inferred from homology"/>
<dbReference type="PANTHER" id="PTHR43544:SF12">
    <property type="entry name" value="NAD(P)-BINDING ROSSMANN-FOLD SUPERFAMILY PROTEIN"/>
    <property type="match status" value="1"/>
</dbReference>
<accession>A0A9Q8VGB3</accession>
<dbReference type="AlphaFoldDB" id="A0A9Q8VGB3"/>
<reference evidence="3" key="1">
    <citation type="submission" date="2021-11" db="EMBL/GenBank/DDBJ databases">
        <title>Purpureocillium_takamizusanense_genome.</title>
        <authorList>
            <person name="Nguyen N.-H."/>
        </authorList>
    </citation>
    <scope>NUCLEOTIDE SEQUENCE</scope>
    <source>
        <strain evidence="3">PT3</strain>
    </source>
</reference>
<keyword evidence="4" id="KW-1185">Reference proteome</keyword>
<dbReference type="PANTHER" id="PTHR43544">
    <property type="entry name" value="SHORT-CHAIN DEHYDROGENASE/REDUCTASE"/>
    <property type="match status" value="1"/>
</dbReference>
<evidence type="ECO:0000313" key="3">
    <source>
        <dbReference type="EMBL" id="UNI24351.1"/>
    </source>
</evidence>
<organism evidence="3 4">
    <name type="scientific">Purpureocillium takamizusanense</name>
    <dbReference type="NCBI Taxonomy" id="2060973"/>
    <lineage>
        <taxon>Eukaryota</taxon>
        <taxon>Fungi</taxon>
        <taxon>Dikarya</taxon>
        <taxon>Ascomycota</taxon>
        <taxon>Pezizomycotina</taxon>
        <taxon>Sordariomycetes</taxon>
        <taxon>Hypocreomycetidae</taxon>
        <taxon>Hypocreales</taxon>
        <taxon>Ophiocordycipitaceae</taxon>
        <taxon>Purpureocillium</taxon>
    </lineage>
</organism>
<dbReference type="InterPro" id="IPR051468">
    <property type="entry name" value="Fungal_SecMetab_SDRs"/>
</dbReference>
<dbReference type="GO" id="GO:0016491">
    <property type="term" value="F:oxidoreductase activity"/>
    <property type="evidence" value="ECO:0007669"/>
    <property type="project" value="TreeGrafter"/>
</dbReference>
<feature type="compositionally biased region" description="Basic and acidic residues" evidence="2">
    <location>
        <begin position="184"/>
        <end position="195"/>
    </location>
</feature>
<dbReference type="SUPFAM" id="SSF51735">
    <property type="entry name" value="NAD(P)-binding Rossmann-fold domains"/>
    <property type="match status" value="1"/>
</dbReference>